<name>A0A0B7AH95_9EUPU</name>
<reference evidence="1" key="1">
    <citation type="submission" date="2014-12" db="EMBL/GenBank/DDBJ databases">
        <title>Insight into the proteome of Arion vulgaris.</title>
        <authorList>
            <person name="Aradska J."/>
            <person name="Bulat T."/>
            <person name="Smidak R."/>
            <person name="Sarate P."/>
            <person name="Gangsoo J."/>
            <person name="Sialana F."/>
            <person name="Bilban M."/>
            <person name="Lubec G."/>
        </authorList>
    </citation>
    <scope>NUCLEOTIDE SEQUENCE</scope>
    <source>
        <tissue evidence="1">Skin</tissue>
    </source>
</reference>
<accession>A0A0B7AH95</accession>
<feature type="non-terminal residue" evidence="1">
    <location>
        <position position="1"/>
    </location>
</feature>
<organism evidence="1">
    <name type="scientific">Arion vulgaris</name>
    <dbReference type="NCBI Taxonomy" id="1028688"/>
    <lineage>
        <taxon>Eukaryota</taxon>
        <taxon>Metazoa</taxon>
        <taxon>Spiralia</taxon>
        <taxon>Lophotrochozoa</taxon>
        <taxon>Mollusca</taxon>
        <taxon>Gastropoda</taxon>
        <taxon>Heterobranchia</taxon>
        <taxon>Euthyneura</taxon>
        <taxon>Panpulmonata</taxon>
        <taxon>Eupulmonata</taxon>
        <taxon>Stylommatophora</taxon>
        <taxon>Helicina</taxon>
        <taxon>Arionoidea</taxon>
        <taxon>Arionidae</taxon>
        <taxon>Arion</taxon>
    </lineage>
</organism>
<dbReference type="EMBL" id="HACG01033514">
    <property type="protein sequence ID" value="CEK80379.1"/>
    <property type="molecule type" value="Transcribed_RNA"/>
</dbReference>
<gene>
    <name evidence="1" type="primary">ORF120604</name>
</gene>
<dbReference type="AlphaFoldDB" id="A0A0B7AH95"/>
<protein>
    <submittedName>
        <fullName evidence="1">Uncharacterized protein</fullName>
    </submittedName>
</protein>
<sequence length="87" mass="10135">VASYDMHPISSKKLLLIVTLRVRQNRIGEKKEDLVNHFVHFDVELIQRSHMISHVSSHLTAVKPWFFMDSPILSNYHTLNLPECLDP</sequence>
<evidence type="ECO:0000313" key="1">
    <source>
        <dbReference type="EMBL" id="CEK80379.1"/>
    </source>
</evidence>
<proteinExistence type="predicted"/>